<sequence length="82" mass="8918">MAERSNIHCFSKLYLECCTMILSWQVGGCLQDFPLNILNVKPAVKCLLAHLQKSSSRISLANVPCLDTPPPNGEWTACGVAA</sequence>
<comment type="caution">
    <text evidence="1">The sequence shown here is derived from an EMBL/GenBank/DDBJ whole genome shotgun (WGS) entry which is preliminary data.</text>
</comment>
<evidence type="ECO:0000313" key="2">
    <source>
        <dbReference type="Proteomes" id="UP000812440"/>
    </source>
</evidence>
<dbReference type="AlphaFoldDB" id="A0A8T2JB33"/>
<accession>A0A8T2JB33</accession>
<dbReference type="Proteomes" id="UP000812440">
    <property type="component" value="Chromosome 3"/>
</dbReference>
<reference evidence="1" key="1">
    <citation type="thesis" date="2020" institute="ProQuest LLC" country="789 East Eisenhower Parkway, Ann Arbor, MI, USA">
        <title>Comparative Genomics and Chromosome Evolution.</title>
        <authorList>
            <person name="Mudd A.B."/>
        </authorList>
    </citation>
    <scope>NUCLEOTIDE SEQUENCE</scope>
    <source>
        <strain evidence="1">Female2</strain>
        <tissue evidence="1">Blood</tissue>
    </source>
</reference>
<organism evidence="1 2">
    <name type="scientific">Hymenochirus boettgeri</name>
    <name type="common">Congo dwarf clawed frog</name>
    <dbReference type="NCBI Taxonomy" id="247094"/>
    <lineage>
        <taxon>Eukaryota</taxon>
        <taxon>Metazoa</taxon>
        <taxon>Chordata</taxon>
        <taxon>Craniata</taxon>
        <taxon>Vertebrata</taxon>
        <taxon>Euteleostomi</taxon>
        <taxon>Amphibia</taxon>
        <taxon>Batrachia</taxon>
        <taxon>Anura</taxon>
        <taxon>Pipoidea</taxon>
        <taxon>Pipidae</taxon>
        <taxon>Pipinae</taxon>
        <taxon>Hymenochirus</taxon>
    </lineage>
</organism>
<dbReference type="EMBL" id="JAACNH010000006">
    <property type="protein sequence ID" value="KAG8440688.1"/>
    <property type="molecule type" value="Genomic_DNA"/>
</dbReference>
<proteinExistence type="predicted"/>
<keyword evidence="2" id="KW-1185">Reference proteome</keyword>
<evidence type="ECO:0000313" key="1">
    <source>
        <dbReference type="EMBL" id="KAG8440688.1"/>
    </source>
</evidence>
<protein>
    <submittedName>
        <fullName evidence="1">Uncharacterized protein</fullName>
    </submittedName>
</protein>
<name>A0A8T2JB33_9PIPI</name>
<gene>
    <name evidence="1" type="ORF">GDO86_006439</name>
</gene>